<evidence type="ECO:0000313" key="2">
    <source>
        <dbReference type="Proteomes" id="UP000738349"/>
    </source>
</evidence>
<keyword evidence="2" id="KW-1185">Reference proteome</keyword>
<name>A0A9P9IXZ3_9HYPO</name>
<organism evidence="1 2">
    <name type="scientific">Dactylonectria macrodidyma</name>
    <dbReference type="NCBI Taxonomy" id="307937"/>
    <lineage>
        <taxon>Eukaryota</taxon>
        <taxon>Fungi</taxon>
        <taxon>Dikarya</taxon>
        <taxon>Ascomycota</taxon>
        <taxon>Pezizomycotina</taxon>
        <taxon>Sordariomycetes</taxon>
        <taxon>Hypocreomycetidae</taxon>
        <taxon>Hypocreales</taxon>
        <taxon>Nectriaceae</taxon>
        <taxon>Dactylonectria</taxon>
    </lineage>
</organism>
<dbReference type="EMBL" id="JAGMUV010000012">
    <property type="protein sequence ID" value="KAH7137882.1"/>
    <property type="molecule type" value="Genomic_DNA"/>
</dbReference>
<reference evidence="1" key="1">
    <citation type="journal article" date="2021" name="Nat. Commun.">
        <title>Genetic determinants of endophytism in the Arabidopsis root mycobiome.</title>
        <authorList>
            <person name="Mesny F."/>
            <person name="Miyauchi S."/>
            <person name="Thiergart T."/>
            <person name="Pickel B."/>
            <person name="Atanasova L."/>
            <person name="Karlsson M."/>
            <person name="Huettel B."/>
            <person name="Barry K.W."/>
            <person name="Haridas S."/>
            <person name="Chen C."/>
            <person name="Bauer D."/>
            <person name="Andreopoulos W."/>
            <person name="Pangilinan J."/>
            <person name="LaButti K."/>
            <person name="Riley R."/>
            <person name="Lipzen A."/>
            <person name="Clum A."/>
            <person name="Drula E."/>
            <person name="Henrissat B."/>
            <person name="Kohler A."/>
            <person name="Grigoriev I.V."/>
            <person name="Martin F.M."/>
            <person name="Hacquard S."/>
        </authorList>
    </citation>
    <scope>NUCLEOTIDE SEQUENCE</scope>
    <source>
        <strain evidence="1">MPI-CAGE-AT-0147</strain>
    </source>
</reference>
<dbReference type="Proteomes" id="UP000738349">
    <property type="component" value="Unassembled WGS sequence"/>
</dbReference>
<proteinExistence type="predicted"/>
<dbReference type="AlphaFoldDB" id="A0A9P9IXZ3"/>
<gene>
    <name evidence="1" type="ORF">EDB81DRAFT_886264</name>
</gene>
<evidence type="ECO:0000313" key="1">
    <source>
        <dbReference type="EMBL" id="KAH7137882.1"/>
    </source>
</evidence>
<comment type="caution">
    <text evidence="1">The sequence shown here is derived from an EMBL/GenBank/DDBJ whole genome shotgun (WGS) entry which is preliminary data.</text>
</comment>
<accession>A0A9P9IXZ3</accession>
<dbReference type="OrthoDB" id="4062651at2759"/>
<protein>
    <submittedName>
        <fullName evidence="1">Uncharacterized protein</fullName>
    </submittedName>
</protein>
<sequence>MGKLTPRFFNKPVRFRIPPNSLMIFLNVNLYEVHVDGTSQSPWVRIITLTSYVEMQAAIRPKSEVLQAVAQEAEAHGDEELPIWVEIGLNLDLKQYFEGKLEFNASACPRPMQGC</sequence>